<accession>A0A1G6VE24</accession>
<dbReference type="STRING" id="637679.GCA_001550055_02398"/>
<dbReference type="AlphaFoldDB" id="A0A1G6VE24"/>
<evidence type="ECO:0000313" key="4">
    <source>
        <dbReference type="EMBL" id="SDD51734.1"/>
    </source>
</evidence>
<dbReference type="SUPFAM" id="SSF53850">
    <property type="entry name" value="Periplasmic binding protein-like II"/>
    <property type="match status" value="1"/>
</dbReference>
<feature type="chain" id="PRO_5010314338" evidence="2">
    <location>
        <begin position="22"/>
        <end position="266"/>
    </location>
</feature>
<dbReference type="EMBL" id="FNAK01000002">
    <property type="protein sequence ID" value="SDD51734.1"/>
    <property type="molecule type" value="Genomic_DNA"/>
</dbReference>
<sequence>MLKILSLSLALLMGTSTPALTRDVPLPDAVRMTATDWPPFAGKDLPDQGASIALIRDVFARAGLPLEVKFAAWQRSLTTALADEGFLATGPVYYSKDREDICHFSAPIGQSKVGFVQRKDTPIRWEQLEDLTGVRIGAVSGYVNEAEFDKMAHDQTLDVSTVHNDALNLRRLAFGRIDLAVIDEANMRYLLSSDKKLEPYRELLEMNSRYLITNDHLICFKKSDTGEKLRDLFNAHYDAEKDGGLLSAKIDEISRWMAARNQMDAR</sequence>
<reference evidence="4 5" key="1">
    <citation type="submission" date="2016-10" db="EMBL/GenBank/DDBJ databases">
        <authorList>
            <person name="de Groot N.N."/>
        </authorList>
    </citation>
    <scope>NUCLEOTIDE SEQUENCE [LARGE SCALE GENOMIC DNA]</scope>
    <source>
        <strain evidence="4 5">CGMCC 1.9109</strain>
    </source>
</reference>
<keyword evidence="1 2" id="KW-0732">Signal</keyword>
<feature type="domain" description="Solute-binding protein family 3/N-terminal" evidence="3">
    <location>
        <begin position="33"/>
        <end position="244"/>
    </location>
</feature>
<evidence type="ECO:0000256" key="1">
    <source>
        <dbReference type="ARBA" id="ARBA00022729"/>
    </source>
</evidence>
<dbReference type="PANTHER" id="PTHR35936">
    <property type="entry name" value="MEMBRANE-BOUND LYTIC MUREIN TRANSGLYCOSYLASE F"/>
    <property type="match status" value="1"/>
</dbReference>
<dbReference type="PANTHER" id="PTHR35936:SF25">
    <property type="entry name" value="ABC TRANSPORTER SUBSTRATE-BINDING PROTEIN"/>
    <property type="match status" value="1"/>
</dbReference>
<dbReference type="Proteomes" id="UP000183685">
    <property type="component" value="Unassembled WGS sequence"/>
</dbReference>
<name>A0A1G6VE24_9PROT</name>
<gene>
    <name evidence="4" type="ORF">SAMN04488071_0687</name>
</gene>
<dbReference type="RefSeq" id="WP_068305336.1">
    <property type="nucleotide sequence ID" value="NZ_FNAK01000002.1"/>
</dbReference>
<dbReference type="Pfam" id="PF00497">
    <property type="entry name" value="SBP_bac_3"/>
    <property type="match status" value="1"/>
</dbReference>
<keyword evidence="5" id="KW-1185">Reference proteome</keyword>
<proteinExistence type="predicted"/>
<dbReference type="InterPro" id="IPR001638">
    <property type="entry name" value="Solute-binding_3/MltF_N"/>
</dbReference>
<evidence type="ECO:0000256" key="2">
    <source>
        <dbReference type="SAM" id="SignalP"/>
    </source>
</evidence>
<feature type="signal peptide" evidence="2">
    <location>
        <begin position="1"/>
        <end position="21"/>
    </location>
</feature>
<dbReference type="Gene3D" id="3.40.190.10">
    <property type="entry name" value="Periplasmic binding protein-like II"/>
    <property type="match status" value="2"/>
</dbReference>
<organism evidence="4 5">
    <name type="scientific">Kordiimonas lacus</name>
    <dbReference type="NCBI Taxonomy" id="637679"/>
    <lineage>
        <taxon>Bacteria</taxon>
        <taxon>Pseudomonadati</taxon>
        <taxon>Pseudomonadota</taxon>
        <taxon>Alphaproteobacteria</taxon>
        <taxon>Kordiimonadales</taxon>
        <taxon>Kordiimonadaceae</taxon>
        <taxon>Kordiimonas</taxon>
    </lineage>
</organism>
<evidence type="ECO:0000259" key="3">
    <source>
        <dbReference type="Pfam" id="PF00497"/>
    </source>
</evidence>
<dbReference type="OrthoDB" id="5296159at2"/>
<protein>
    <submittedName>
        <fullName evidence="4">Amino acid ABC transporter substrate-binding protein, PAAT family</fullName>
    </submittedName>
</protein>
<evidence type="ECO:0000313" key="5">
    <source>
        <dbReference type="Proteomes" id="UP000183685"/>
    </source>
</evidence>